<feature type="transmembrane region" description="Helical" evidence="2">
    <location>
        <begin position="71"/>
        <end position="91"/>
    </location>
</feature>
<keyword evidence="2" id="KW-1133">Transmembrane helix</keyword>
<keyword evidence="2" id="KW-0812">Transmembrane</keyword>
<evidence type="ECO:0000256" key="2">
    <source>
        <dbReference type="SAM" id="Phobius"/>
    </source>
</evidence>
<feature type="transmembrane region" description="Helical" evidence="2">
    <location>
        <begin position="44"/>
        <end position="64"/>
    </location>
</feature>
<name>A0A3S4EWX1_9PEZI</name>
<feature type="compositionally biased region" description="Acidic residues" evidence="1">
    <location>
        <begin position="228"/>
        <end position="238"/>
    </location>
</feature>
<protein>
    <submittedName>
        <fullName evidence="3">6f9c2964-3983-464a-afa0-32054bf7812f</fullName>
    </submittedName>
</protein>
<accession>A0A3S4EWX1</accession>
<feature type="transmembrane region" description="Helical" evidence="2">
    <location>
        <begin position="20"/>
        <end position="38"/>
    </location>
</feature>
<feature type="compositionally biased region" description="Acidic residues" evidence="1">
    <location>
        <begin position="252"/>
        <end position="262"/>
    </location>
</feature>
<keyword evidence="2" id="KW-0472">Membrane</keyword>
<gene>
    <name evidence="3" type="ORF">TT172_LOCUS535</name>
</gene>
<proteinExistence type="predicted"/>
<feature type="transmembrane region" description="Helical" evidence="2">
    <location>
        <begin position="97"/>
        <end position="115"/>
    </location>
</feature>
<evidence type="ECO:0000256" key="1">
    <source>
        <dbReference type="SAM" id="MobiDB-lite"/>
    </source>
</evidence>
<feature type="region of interest" description="Disordered" evidence="1">
    <location>
        <begin position="222"/>
        <end position="273"/>
    </location>
</feature>
<sequence length="273" mass="29800">MEQPPLGWRHGRGQELRDALKVMACGLMIGSGILFPLASIQGLWFRAITLSIFILSTVCFHVLHSKPFRRFGSFTCAVALIILLGAVLSAGSSRNELIPWLPVFIASLSLIMAAAHELALRIRPHPPSFAAMDEFSGVSIDSWSARSAIDTWSERSAGTPPALREPPPLHESNRLNSLYFDLHGPPSRASHRTGTHTTEISLASVAAQCRPHWDAQTQSFFRVPDGSLPEDDDVPDAMEEPHAGNTSRGDDHEPDVESDQESAEPSHPLLGPH</sequence>
<organism evidence="3 4">
    <name type="scientific">Thermothielavioides terrestris</name>
    <dbReference type="NCBI Taxonomy" id="2587410"/>
    <lineage>
        <taxon>Eukaryota</taxon>
        <taxon>Fungi</taxon>
        <taxon>Dikarya</taxon>
        <taxon>Ascomycota</taxon>
        <taxon>Pezizomycotina</taxon>
        <taxon>Sordariomycetes</taxon>
        <taxon>Sordariomycetidae</taxon>
        <taxon>Sordariales</taxon>
        <taxon>Chaetomiaceae</taxon>
        <taxon>Thermothielavioides</taxon>
    </lineage>
</organism>
<dbReference type="Proteomes" id="UP000289323">
    <property type="component" value="Unassembled WGS sequence"/>
</dbReference>
<dbReference type="AlphaFoldDB" id="A0A3S4EWX1"/>
<evidence type="ECO:0000313" key="4">
    <source>
        <dbReference type="Proteomes" id="UP000289323"/>
    </source>
</evidence>
<reference evidence="3 4" key="1">
    <citation type="submission" date="2018-04" db="EMBL/GenBank/DDBJ databases">
        <authorList>
            <person name="Huttner S."/>
            <person name="Dainat J."/>
        </authorList>
    </citation>
    <scope>NUCLEOTIDE SEQUENCE [LARGE SCALE GENOMIC DNA]</scope>
</reference>
<dbReference type="EMBL" id="OUUZ01000001">
    <property type="protein sequence ID" value="SPQ18116.1"/>
    <property type="molecule type" value="Genomic_DNA"/>
</dbReference>
<evidence type="ECO:0000313" key="3">
    <source>
        <dbReference type="EMBL" id="SPQ18116.1"/>
    </source>
</evidence>